<protein>
    <submittedName>
        <fullName evidence="1">Uncharacterized protein</fullName>
    </submittedName>
</protein>
<accession>A0A2P2P7C9</accession>
<dbReference type="EMBL" id="GGEC01070174">
    <property type="protein sequence ID" value="MBX50658.1"/>
    <property type="molecule type" value="Transcribed_RNA"/>
</dbReference>
<evidence type="ECO:0000313" key="1">
    <source>
        <dbReference type="EMBL" id="MBX50658.1"/>
    </source>
</evidence>
<name>A0A2P2P7C9_RHIMU</name>
<proteinExistence type="predicted"/>
<reference evidence="1" key="1">
    <citation type="submission" date="2018-02" db="EMBL/GenBank/DDBJ databases">
        <title>Rhizophora mucronata_Transcriptome.</title>
        <authorList>
            <person name="Meera S.P."/>
            <person name="Sreeshan A."/>
            <person name="Augustine A."/>
        </authorList>
    </citation>
    <scope>NUCLEOTIDE SEQUENCE</scope>
    <source>
        <tissue evidence="1">Leaf</tissue>
    </source>
</reference>
<dbReference type="AlphaFoldDB" id="A0A2P2P7C9"/>
<sequence length="58" mass="6544">MGFLFLGVFVDQGRGDYRDVGGVLVFNSVALEFIYRLGLDVFDFFSLHLKCYGIMLTA</sequence>
<organism evidence="1">
    <name type="scientific">Rhizophora mucronata</name>
    <name type="common">Asiatic mangrove</name>
    <dbReference type="NCBI Taxonomy" id="61149"/>
    <lineage>
        <taxon>Eukaryota</taxon>
        <taxon>Viridiplantae</taxon>
        <taxon>Streptophyta</taxon>
        <taxon>Embryophyta</taxon>
        <taxon>Tracheophyta</taxon>
        <taxon>Spermatophyta</taxon>
        <taxon>Magnoliopsida</taxon>
        <taxon>eudicotyledons</taxon>
        <taxon>Gunneridae</taxon>
        <taxon>Pentapetalae</taxon>
        <taxon>rosids</taxon>
        <taxon>fabids</taxon>
        <taxon>Malpighiales</taxon>
        <taxon>Rhizophoraceae</taxon>
        <taxon>Rhizophora</taxon>
    </lineage>
</organism>